<dbReference type="Proteomes" id="UP001206128">
    <property type="component" value="Unassembled WGS sequence"/>
</dbReference>
<protein>
    <submittedName>
        <fullName evidence="1">Uncharacterized protein</fullName>
    </submittedName>
</protein>
<dbReference type="RefSeq" id="WP_253768357.1">
    <property type="nucleotide sequence ID" value="NZ_JAMTCK010000003.1"/>
</dbReference>
<comment type="caution">
    <text evidence="1">The sequence shown here is derived from an EMBL/GenBank/DDBJ whole genome shotgun (WGS) entry which is preliminary data.</text>
</comment>
<name>A0AAE3KF47_9PSEU</name>
<dbReference type="Gene3D" id="1.20.5.340">
    <property type="match status" value="1"/>
</dbReference>
<dbReference type="AlphaFoldDB" id="A0AAE3KF47"/>
<reference evidence="1" key="1">
    <citation type="submission" date="2022-06" db="EMBL/GenBank/DDBJ databases">
        <title>Genomic Encyclopedia of Archaeal and Bacterial Type Strains, Phase II (KMG-II): from individual species to whole genera.</title>
        <authorList>
            <person name="Goeker M."/>
        </authorList>
    </citation>
    <scope>NUCLEOTIDE SEQUENCE</scope>
    <source>
        <strain evidence="1">DSM 43935</strain>
    </source>
</reference>
<dbReference type="EMBL" id="JAMTCK010000003">
    <property type="protein sequence ID" value="MCP2164572.1"/>
    <property type="molecule type" value="Genomic_DNA"/>
</dbReference>
<evidence type="ECO:0000313" key="1">
    <source>
        <dbReference type="EMBL" id="MCP2164572.1"/>
    </source>
</evidence>
<sequence length="127" mass="14133">MEHDDLARRVTLLEEQMRQVRHDLREAVVTKSDVAAARTLASGAHEDVADVRDRLIAHTKTLNALRETQVEHGQTLAEHGKRLTSLETKLDALETKVDNGFATLGAGMTQITALLTTLVERDQPKRD</sequence>
<gene>
    <name evidence="1" type="ORF">LX83_001412</name>
</gene>
<keyword evidence="2" id="KW-1185">Reference proteome</keyword>
<organism evidence="1 2">
    <name type="scientific">Goodfellowiella coeruleoviolacea</name>
    <dbReference type="NCBI Taxonomy" id="334858"/>
    <lineage>
        <taxon>Bacteria</taxon>
        <taxon>Bacillati</taxon>
        <taxon>Actinomycetota</taxon>
        <taxon>Actinomycetes</taxon>
        <taxon>Pseudonocardiales</taxon>
        <taxon>Pseudonocardiaceae</taxon>
        <taxon>Goodfellowiella</taxon>
    </lineage>
</organism>
<accession>A0AAE3KF47</accession>
<evidence type="ECO:0000313" key="2">
    <source>
        <dbReference type="Proteomes" id="UP001206128"/>
    </source>
</evidence>
<proteinExistence type="predicted"/>